<sequence length="99" mass="11427">MCIRFSLFLYIVCVLIISRYGVNSKSSKLEKTTTPKIITNIKKNINTDFVFPVSEEEVTEMVSHNLDNRVENKFLFQVPLALCPPGQKRDARGKCRKEF</sequence>
<reference evidence="2" key="1">
    <citation type="submission" date="2015-12" db="EMBL/GenBank/DDBJ databases">
        <title>De novo transcriptome assembly of four potential Pierce s Disease insect vectors from Arizona vineyards.</title>
        <authorList>
            <person name="Tassone E.E."/>
        </authorList>
    </citation>
    <scope>NUCLEOTIDE SEQUENCE</scope>
</reference>
<organism evidence="2">
    <name type="scientific">Clastoptera arizonana</name>
    <name type="common">Arizona spittle bug</name>
    <dbReference type="NCBI Taxonomy" id="38151"/>
    <lineage>
        <taxon>Eukaryota</taxon>
        <taxon>Metazoa</taxon>
        <taxon>Ecdysozoa</taxon>
        <taxon>Arthropoda</taxon>
        <taxon>Hexapoda</taxon>
        <taxon>Insecta</taxon>
        <taxon>Pterygota</taxon>
        <taxon>Neoptera</taxon>
        <taxon>Paraneoptera</taxon>
        <taxon>Hemiptera</taxon>
        <taxon>Auchenorrhyncha</taxon>
        <taxon>Cercopoidea</taxon>
        <taxon>Clastopteridae</taxon>
        <taxon>Clastoptera</taxon>
    </lineage>
</organism>
<evidence type="ECO:0000313" key="2">
    <source>
        <dbReference type="EMBL" id="JAS29957.1"/>
    </source>
</evidence>
<feature type="signal peptide" evidence="1">
    <location>
        <begin position="1"/>
        <end position="24"/>
    </location>
</feature>
<dbReference type="AlphaFoldDB" id="A0A1B6DWD3"/>
<name>A0A1B6DWD3_9HEMI</name>
<protein>
    <submittedName>
        <fullName evidence="2">Uncharacterized protein</fullName>
    </submittedName>
</protein>
<proteinExistence type="predicted"/>
<feature type="chain" id="PRO_5008581723" evidence="1">
    <location>
        <begin position="25"/>
        <end position="99"/>
    </location>
</feature>
<keyword evidence="1" id="KW-0732">Signal</keyword>
<evidence type="ECO:0000256" key="1">
    <source>
        <dbReference type="SAM" id="SignalP"/>
    </source>
</evidence>
<accession>A0A1B6DWD3</accession>
<dbReference type="EMBL" id="GEDC01007341">
    <property type="protein sequence ID" value="JAS29957.1"/>
    <property type="molecule type" value="Transcribed_RNA"/>
</dbReference>
<gene>
    <name evidence="2" type="ORF">g.40949</name>
</gene>